<keyword evidence="5" id="KW-0175">Coiled coil</keyword>
<feature type="region of interest" description="Disordered" evidence="6">
    <location>
        <begin position="1369"/>
        <end position="1395"/>
    </location>
</feature>
<dbReference type="InterPro" id="IPR001584">
    <property type="entry name" value="Integrase_cat-core"/>
</dbReference>
<feature type="coiled-coil region" evidence="5">
    <location>
        <begin position="1558"/>
        <end position="1594"/>
    </location>
</feature>
<gene>
    <name evidence="8" type="ORF">Tco_0907676</name>
</gene>
<keyword evidence="4" id="KW-0378">Hydrolase</keyword>
<dbReference type="Pfam" id="PF07727">
    <property type="entry name" value="RVT_2"/>
    <property type="match status" value="1"/>
</dbReference>
<keyword evidence="1" id="KW-0645">Protease</keyword>
<feature type="region of interest" description="Disordered" evidence="6">
    <location>
        <begin position="1235"/>
        <end position="1306"/>
    </location>
</feature>
<sequence length="1864" mass="211989">MDGVFGVECLCQGEGYRGRDYPHRALQNKGIVDSGCSRHMTGNKDYLAEYQDFNGGPVTFGGSKGYITGNGKIKTGKLDFEDVCFVKELQHFNLFFVSQICDKKNKVLFTNSECLVLSPEFKLPDANQVLLRIPKQNNMYSFNLKNIVPSRGIACLIAKATIDESNKWHRRFSWVFFLRTKDETSGILKDFIRQIENYLNQKVKTIRCDNGTEFKNRDFIEFCRSKGIKREYNNARTPQQNGVAERKNRTLIEAARTMLAYSFLPNTFWAKVVSTACYVLNRVLVTKPHNKTPYELVTGKIPIISYMRPFGCHVTILNTIDHLGKFDGKSDEGFLVGYSLQSKAFRVYNLETKRVEENLHITFLENKPNVTGKRPTWLFDLDYLTDSMDYQPARSENQANKHAGPQEANHNTGTEAFIDAGDSKKEVKSAQDYCVLPIWSSYSLTVKRSTAKDAGEAPNKHPDLKTDEKPVDKEDQVFLDELERLKRQEQDANDVAEVLRKEFAQETEELLLQAGATKASSTNIVNIASTRVSTASPYGGISFTDLTNPDPDDSEIPALEDIYNNPTDGIFINSSYDDEGAEADFTNLEPIVNVSHIPISRINSIHPSTLILGDPQSAVQIRSKVTKSSRAHAFVSYIQKQRRNNHKDFQHCLFACFLSQNEPKKISEAIEDENLPYGKKAIGTKWVYRNKKDERGVMVRNKARIEAIRIFLAFASYMGFIVYQMDVKSAFLYGKIDEEVYVSQPPGFVDPKYPKKVYKVVKALYGLHQAPRAWYATLSTFLLKNGYRRGTIDKTLFIKKDKHDIILVQVYVDDIIFGSTKKSWCDEFEALMKSRFQMSSMGELTFFLGLQVKQKEDGIFISQDKYVAEILKKFDFVSVKTASTPIETQKPLVKDEEASDVDVHLYRSMIGSLMYLTASRPDIMFAVCACSRFQVKPKTSHLSDVKRIFRYLKGKPKLGLWYPRVSSFDLEAYSNSDYPGANLDRKSTTGEAEYVAVANCCRQVLWIQNQMLDYGFNFMNTKIYIDNESTICIVKNLVYHSKTKHIAIRHHFIRDAYEKKLIQVLKIHTNDNVVDLLTKAFDVSSYLGVRETLEGDIEGTEALLLPKLFILCLTIVSTDSANLVPLGKDSTAIETYITAKVAGKPVSISEASIRSDLLFVDADGIDSLPNQAIFDAIQLMGYEVFLDTQLKSVPVPFDHFPVNALTSKVFSFMVKKGKHFSGKVTPLFSNMLVQPTEDEGEQSERPSEPQLTPSPPHPSEVHVEPQSDPSPRPSPTTHIPDSIPESSGGNHGGQSSSDKSLSGNEGDMTLQSVYDLCISLCTQVTDQAKEIKHLKAHIKKLKKKAKPVITHHRAWIKSVSLKQRLAGKKSLKKQWMQKESVSKQGRKPAKAEPSVHKDPLFDELTDDTLDYMDTKNAQDVGRTRNVVYEEKESAEDAVSTEDVVSTEERSATPTTPTPTPTIFGDDETIAQVLLNMSQAKAVSREKEKGVELKDVEKTERPRPTSTRSLLTLKPLPKIDPKDKGKMKIEEEDESDTESEGIPEAEKKFKQLARDEEMARKVQEDWEAEEEVKKLAEEEAIKASLSNEYDFIQARIEADRLLALRLQDEERKSKQRAIAIRNRPHTRTQLRNQMMTYLKHVGSKKHSDLKNKTFEEIQALYEKVKRFDGSFNAVGSTEDERKIKEMNEGAKDLEHKRLKKKVAKETPKKEDIAKVPAKVDVTEQGTMDSEIMERKSVIARLNKISSPDGDYLVIYRANRNFRAFNYLLEVLHIFDRQDLFHLYDLVMEQYSEITLEGIELILWGDLKIMMESSQEENDQSDFWDDQQDWEIVTWRLMLDLGLEVERESTAALDLIRFIKQQIGEE</sequence>
<evidence type="ECO:0000256" key="5">
    <source>
        <dbReference type="SAM" id="Coils"/>
    </source>
</evidence>
<feature type="compositionally biased region" description="Acidic residues" evidence="6">
    <location>
        <begin position="1529"/>
        <end position="1542"/>
    </location>
</feature>
<evidence type="ECO:0000313" key="9">
    <source>
        <dbReference type="Proteomes" id="UP001151760"/>
    </source>
</evidence>
<feature type="compositionally biased region" description="Basic and acidic residues" evidence="6">
    <location>
        <begin position="1516"/>
        <end position="1528"/>
    </location>
</feature>
<dbReference type="InterPro" id="IPR012337">
    <property type="entry name" value="RNaseH-like_sf"/>
</dbReference>
<dbReference type="PANTHER" id="PTHR42648:SF32">
    <property type="entry name" value="RIBONUCLEASE H-LIKE DOMAIN, GAG-PRE-INTEGRASE DOMAIN PROTEIN-RELATED"/>
    <property type="match status" value="1"/>
</dbReference>
<keyword evidence="2" id="KW-0479">Metal-binding</keyword>
<dbReference type="InterPro" id="IPR013103">
    <property type="entry name" value="RVT_2"/>
</dbReference>
<evidence type="ECO:0000256" key="2">
    <source>
        <dbReference type="ARBA" id="ARBA00022723"/>
    </source>
</evidence>
<evidence type="ECO:0000256" key="3">
    <source>
        <dbReference type="ARBA" id="ARBA00022750"/>
    </source>
</evidence>
<feature type="region of interest" description="Disordered" evidence="6">
    <location>
        <begin position="1479"/>
        <end position="1544"/>
    </location>
</feature>
<evidence type="ECO:0000313" key="8">
    <source>
        <dbReference type="EMBL" id="GJT27401.1"/>
    </source>
</evidence>
<name>A0ABQ5CJY6_9ASTR</name>
<evidence type="ECO:0000256" key="4">
    <source>
        <dbReference type="ARBA" id="ARBA00022801"/>
    </source>
</evidence>
<dbReference type="PANTHER" id="PTHR42648">
    <property type="entry name" value="TRANSPOSASE, PUTATIVE-RELATED"/>
    <property type="match status" value="1"/>
</dbReference>
<dbReference type="SUPFAM" id="SSF53098">
    <property type="entry name" value="Ribonuclease H-like"/>
    <property type="match status" value="1"/>
</dbReference>
<dbReference type="Proteomes" id="UP001151760">
    <property type="component" value="Unassembled WGS sequence"/>
</dbReference>
<evidence type="ECO:0000259" key="7">
    <source>
        <dbReference type="PROSITE" id="PS50994"/>
    </source>
</evidence>
<feature type="region of interest" description="Disordered" evidence="6">
    <location>
        <begin position="1430"/>
        <end position="1464"/>
    </location>
</feature>
<dbReference type="InterPro" id="IPR057670">
    <property type="entry name" value="SH3_retrovirus"/>
</dbReference>
<evidence type="ECO:0000256" key="1">
    <source>
        <dbReference type="ARBA" id="ARBA00022670"/>
    </source>
</evidence>
<feature type="domain" description="Integrase catalytic" evidence="7">
    <location>
        <begin position="130"/>
        <end position="301"/>
    </location>
</feature>
<reference evidence="8" key="2">
    <citation type="submission" date="2022-01" db="EMBL/GenBank/DDBJ databases">
        <authorList>
            <person name="Yamashiro T."/>
            <person name="Shiraishi A."/>
            <person name="Satake H."/>
            <person name="Nakayama K."/>
        </authorList>
    </citation>
    <scope>NUCLEOTIDE SEQUENCE</scope>
</reference>
<organism evidence="8 9">
    <name type="scientific">Tanacetum coccineum</name>
    <dbReference type="NCBI Taxonomy" id="301880"/>
    <lineage>
        <taxon>Eukaryota</taxon>
        <taxon>Viridiplantae</taxon>
        <taxon>Streptophyta</taxon>
        <taxon>Embryophyta</taxon>
        <taxon>Tracheophyta</taxon>
        <taxon>Spermatophyta</taxon>
        <taxon>Magnoliopsida</taxon>
        <taxon>eudicotyledons</taxon>
        <taxon>Gunneridae</taxon>
        <taxon>Pentapetalae</taxon>
        <taxon>asterids</taxon>
        <taxon>campanulids</taxon>
        <taxon>Asterales</taxon>
        <taxon>Asteraceae</taxon>
        <taxon>Asteroideae</taxon>
        <taxon>Anthemideae</taxon>
        <taxon>Anthemidinae</taxon>
        <taxon>Tanacetum</taxon>
    </lineage>
</organism>
<reference evidence="8" key="1">
    <citation type="journal article" date="2022" name="Int. J. Mol. Sci.">
        <title>Draft Genome of Tanacetum Coccineum: Genomic Comparison of Closely Related Tanacetum-Family Plants.</title>
        <authorList>
            <person name="Yamashiro T."/>
            <person name="Shiraishi A."/>
            <person name="Nakayama K."/>
            <person name="Satake H."/>
        </authorList>
    </citation>
    <scope>NUCLEOTIDE SEQUENCE</scope>
</reference>
<proteinExistence type="predicted"/>
<dbReference type="SUPFAM" id="SSF56672">
    <property type="entry name" value="DNA/RNA polymerases"/>
    <property type="match status" value="1"/>
</dbReference>
<dbReference type="InterPro" id="IPR039537">
    <property type="entry name" value="Retrotran_Ty1/copia-like"/>
</dbReference>
<feature type="compositionally biased region" description="Basic and acidic residues" evidence="6">
    <location>
        <begin position="1482"/>
        <end position="1502"/>
    </location>
</feature>
<dbReference type="InterPro" id="IPR054722">
    <property type="entry name" value="PolX-like_BBD"/>
</dbReference>
<dbReference type="InterPro" id="IPR043502">
    <property type="entry name" value="DNA/RNA_pol_sf"/>
</dbReference>
<dbReference type="Pfam" id="PF22936">
    <property type="entry name" value="Pol_BBD"/>
    <property type="match status" value="1"/>
</dbReference>
<evidence type="ECO:0000256" key="6">
    <source>
        <dbReference type="SAM" id="MobiDB-lite"/>
    </source>
</evidence>
<dbReference type="Pfam" id="PF25597">
    <property type="entry name" value="SH3_retrovirus"/>
    <property type="match status" value="1"/>
</dbReference>
<keyword evidence="9" id="KW-1185">Reference proteome</keyword>
<protein>
    <submittedName>
        <fullName evidence="8">Ribonuclease H-like domain-containing protein</fullName>
    </submittedName>
</protein>
<dbReference type="Gene3D" id="3.30.420.10">
    <property type="entry name" value="Ribonuclease H-like superfamily/Ribonuclease H"/>
    <property type="match status" value="1"/>
</dbReference>
<dbReference type="InterPro" id="IPR036397">
    <property type="entry name" value="RNaseH_sf"/>
</dbReference>
<dbReference type="EMBL" id="BQNB010014374">
    <property type="protein sequence ID" value="GJT27401.1"/>
    <property type="molecule type" value="Genomic_DNA"/>
</dbReference>
<accession>A0ABQ5CJY6</accession>
<comment type="caution">
    <text evidence="8">The sequence shown here is derived from an EMBL/GenBank/DDBJ whole genome shotgun (WGS) entry which is preliminary data.</text>
</comment>
<feature type="region of interest" description="Disordered" evidence="6">
    <location>
        <begin position="451"/>
        <end position="470"/>
    </location>
</feature>
<dbReference type="CDD" id="cd09272">
    <property type="entry name" value="RNase_HI_RT_Ty1"/>
    <property type="match status" value="1"/>
</dbReference>
<dbReference type="PROSITE" id="PS50994">
    <property type="entry name" value="INTEGRASE"/>
    <property type="match status" value="1"/>
</dbReference>
<keyword evidence="3" id="KW-0064">Aspartyl protease</keyword>